<proteinExistence type="predicted"/>
<name>X1AY24_9ZZZZ</name>
<protein>
    <submittedName>
        <fullName evidence="1">Uncharacterized protein</fullName>
    </submittedName>
</protein>
<comment type="caution">
    <text evidence="1">The sequence shown here is derived from an EMBL/GenBank/DDBJ whole genome shotgun (WGS) entry which is preliminary data.</text>
</comment>
<dbReference type="AlphaFoldDB" id="X1AY24"/>
<evidence type="ECO:0000313" key="1">
    <source>
        <dbReference type="EMBL" id="GAG88114.1"/>
    </source>
</evidence>
<accession>X1AY24</accession>
<reference evidence="1" key="1">
    <citation type="journal article" date="2014" name="Front. Microbiol.">
        <title>High frequency of phylogenetically diverse reductive dehalogenase-homologous genes in deep subseafloor sedimentary metagenomes.</title>
        <authorList>
            <person name="Kawai M."/>
            <person name="Futagami T."/>
            <person name="Toyoda A."/>
            <person name="Takaki Y."/>
            <person name="Nishi S."/>
            <person name="Hori S."/>
            <person name="Arai W."/>
            <person name="Tsubouchi T."/>
            <person name="Morono Y."/>
            <person name="Uchiyama I."/>
            <person name="Ito T."/>
            <person name="Fujiyama A."/>
            <person name="Inagaki F."/>
            <person name="Takami H."/>
        </authorList>
    </citation>
    <scope>NUCLEOTIDE SEQUENCE</scope>
    <source>
        <strain evidence="1">Expedition CK06-06</strain>
    </source>
</reference>
<organism evidence="1">
    <name type="scientific">marine sediment metagenome</name>
    <dbReference type="NCBI Taxonomy" id="412755"/>
    <lineage>
        <taxon>unclassified sequences</taxon>
        <taxon>metagenomes</taxon>
        <taxon>ecological metagenomes</taxon>
    </lineage>
</organism>
<dbReference type="EMBL" id="BART01013020">
    <property type="protein sequence ID" value="GAG88114.1"/>
    <property type="molecule type" value="Genomic_DNA"/>
</dbReference>
<sequence>MLEDFRLFNDNLNGGFSPSLNIPLKSNIDAVSNTVLDASQKLDSFKLNVNLLICTNCGAKLLSEVGKCTVCKSTSLLQYSTSSSYR</sequence>
<dbReference type="Gene3D" id="3.20.70.20">
    <property type="match status" value="1"/>
</dbReference>
<gene>
    <name evidence="1" type="ORF">S01H4_26863</name>
</gene>